<dbReference type="GO" id="GO:0044718">
    <property type="term" value="P:siderophore transmembrane transport"/>
    <property type="evidence" value="ECO:0007669"/>
    <property type="project" value="TreeGrafter"/>
</dbReference>
<dbReference type="InterPro" id="IPR036942">
    <property type="entry name" value="Beta-barrel_TonB_sf"/>
</dbReference>
<feature type="domain" description="Protein FecR C-terminal" evidence="14">
    <location>
        <begin position="40"/>
        <end position="107"/>
    </location>
</feature>
<keyword evidence="4 10" id="KW-0812">Transmembrane</keyword>
<reference evidence="15 16" key="1">
    <citation type="submission" date="2018-08" db="EMBL/GenBank/DDBJ databases">
        <title>A genome reference for cultivated species of the human gut microbiota.</title>
        <authorList>
            <person name="Zou Y."/>
            <person name="Xue W."/>
            <person name="Luo G."/>
        </authorList>
    </citation>
    <scope>NUCLEOTIDE SEQUENCE [LARGE SCALE GENOMIC DNA]</scope>
    <source>
        <strain evidence="15 16">AM30-4</strain>
    </source>
</reference>
<evidence type="ECO:0000256" key="11">
    <source>
        <dbReference type="RuleBase" id="RU003357"/>
    </source>
</evidence>
<dbReference type="PANTHER" id="PTHR30069">
    <property type="entry name" value="TONB-DEPENDENT OUTER MEMBRANE RECEPTOR"/>
    <property type="match status" value="1"/>
</dbReference>
<dbReference type="InterPro" id="IPR008969">
    <property type="entry name" value="CarboxyPept-like_regulatory"/>
</dbReference>
<evidence type="ECO:0008006" key="17">
    <source>
        <dbReference type="Google" id="ProtNLM"/>
    </source>
</evidence>
<dbReference type="EMBL" id="QSJN01000002">
    <property type="protein sequence ID" value="RHD77359.1"/>
    <property type="molecule type" value="Genomic_DNA"/>
</dbReference>
<dbReference type="Gene3D" id="3.55.50.30">
    <property type="match status" value="1"/>
</dbReference>
<keyword evidence="2 10" id="KW-0813">Transport</keyword>
<evidence type="ECO:0000256" key="8">
    <source>
        <dbReference type="ARBA" id="ARBA00023170"/>
    </source>
</evidence>
<evidence type="ECO:0000259" key="14">
    <source>
        <dbReference type="Pfam" id="PF16344"/>
    </source>
</evidence>
<dbReference type="InterPro" id="IPR039426">
    <property type="entry name" value="TonB-dep_rcpt-like"/>
</dbReference>
<dbReference type="InterPro" id="IPR000531">
    <property type="entry name" value="Beta-barrel_TonB"/>
</dbReference>
<feature type="domain" description="TonB-dependent receptor-like beta-barrel" evidence="12">
    <location>
        <begin position="406"/>
        <end position="864"/>
    </location>
</feature>
<dbReference type="RefSeq" id="WP_008779175.1">
    <property type="nucleotide sequence ID" value="NZ_CP103148.1"/>
</dbReference>
<evidence type="ECO:0000259" key="13">
    <source>
        <dbReference type="Pfam" id="PF07715"/>
    </source>
</evidence>
<keyword evidence="5" id="KW-0732">Signal</keyword>
<evidence type="ECO:0000256" key="6">
    <source>
        <dbReference type="ARBA" id="ARBA00023077"/>
    </source>
</evidence>
<feature type="domain" description="TonB-dependent receptor plug" evidence="13">
    <location>
        <begin position="234"/>
        <end position="312"/>
    </location>
</feature>
<protein>
    <recommendedName>
        <fullName evidence="17">TonB-dependent receptor plug domain-containing protein</fullName>
    </recommendedName>
</protein>
<dbReference type="GO" id="GO:0009279">
    <property type="term" value="C:cell outer membrane"/>
    <property type="evidence" value="ECO:0007669"/>
    <property type="project" value="UniProtKB-SubCell"/>
</dbReference>
<name>A0A3R6B2K5_PARDI</name>
<evidence type="ECO:0000256" key="5">
    <source>
        <dbReference type="ARBA" id="ARBA00022729"/>
    </source>
</evidence>
<dbReference type="Gene3D" id="2.40.170.20">
    <property type="entry name" value="TonB-dependent receptor, beta-barrel domain"/>
    <property type="match status" value="1"/>
</dbReference>
<keyword evidence="3 10" id="KW-1134">Transmembrane beta strand</keyword>
<dbReference type="PANTHER" id="PTHR30069:SF29">
    <property type="entry name" value="HEMOGLOBIN AND HEMOGLOBIN-HAPTOGLOBIN-BINDING PROTEIN 1-RELATED"/>
    <property type="match status" value="1"/>
</dbReference>
<evidence type="ECO:0000256" key="1">
    <source>
        <dbReference type="ARBA" id="ARBA00004571"/>
    </source>
</evidence>
<proteinExistence type="inferred from homology"/>
<accession>A0A3R6B2K5</accession>
<evidence type="ECO:0000256" key="9">
    <source>
        <dbReference type="ARBA" id="ARBA00023237"/>
    </source>
</evidence>
<sequence length="920" mass="104299">MMTEWMNKWLMAIFCWMIFMPVPDLLAQSAKTKDDPRITLRMKEVSLPEVLSEIERQAGVTFSYESSLLKELPKISFQVKDEALTDCLTRLFESYPIVYKVSGKIVILKRRQRQVTISGFVRDQASSESLIGASVYEVASRKGSATNSYGFFSLTLPPGNIRLHASYIGYESCSFNFTELDRDTILNIELRPNARLEEVVVTASERDRLSVNNTLMGTMGFSQKTIKATPTLFGESDIVKTLQLTPGVASGTEGLAGLYVRGGDQDGNLFLIDGNPVYQINHVGGLFSAFNPEAIRNLDFFKAGFPARYGGRLSSVVDVHTKEGNMKEYHGSATIGLISGNLSLEGPIIKDRTAFQIALRRSWLDVLSAPAIAIANKVRKDGHKINLRYAFHDLNLKLNHRFSDRSRMFFSLYNGNDVLKGGGTDFSTEEEQVPYTDGTHSSLRWGNLMGTLGWTYVFNNRLFGRVSGVFSRYRSNVRSSKEYNYGVEGEDNYLSSSSETSSSTSILDMGVRSSFDYTPSTSHVIRFGGDFLMHRFRPEYNEVKAAGSGMLEFSNIGKIYTNDLLWAREAAVFGEDDWNVLPSLRLNAGLRFSLFNVERKAYTLLEPRASLRWLLRDDLSFKASYARMGQYIHLLGNSYINLPTDAWMPVTRKLKPLISDQVSAGFYYNLMRSYSFSVEGYYKWMKNLLDYKDGYSFLPGTAAWEEKMAVGKGRSYGVEFLARKESGRTTGWIGYTLSWSDRRFDEIDNGRRFPARYDNRHKLNIVVSHKLSDKVELTAAWTYTSGNRMTLSLESYEQAQAGTLNSLDPYGQDNWSGSSGEVVDLYTRRNNYQMPAYHRLDLGLNIYRPKKKGRMGIWNISIYNVYSRMNPFMVYKSDSWERTNNLVPGSSSPYSGNRKPCFKLIGIMPIIPSISYTYKF</sequence>
<dbReference type="PROSITE" id="PS52016">
    <property type="entry name" value="TONB_DEPENDENT_REC_3"/>
    <property type="match status" value="1"/>
</dbReference>
<dbReference type="Pfam" id="PF13715">
    <property type="entry name" value="CarbopepD_reg_2"/>
    <property type="match status" value="1"/>
</dbReference>
<evidence type="ECO:0000313" key="16">
    <source>
        <dbReference type="Proteomes" id="UP000284660"/>
    </source>
</evidence>
<comment type="similarity">
    <text evidence="10 11">Belongs to the TonB-dependent receptor family.</text>
</comment>
<dbReference type="InterPro" id="IPR037066">
    <property type="entry name" value="Plug_dom_sf"/>
</dbReference>
<keyword evidence="6 11" id="KW-0798">TonB box</keyword>
<dbReference type="Pfam" id="PF07715">
    <property type="entry name" value="Plug"/>
    <property type="match status" value="1"/>
</dbReference>
<evidence type="ECO:0000256" key="10">
    <source>
        <dbReference type="PROSITE-ProRule" id="PRU01360"/>
    </source>
</evidence>
<dbReference type="GO" id="GO:0015344">
    <property type="term" value="F:siderophore uptake transmembrane transporter activity"/>
    <property type="evidence" value="ECO:0007669"/>
    <property type="project" value="TreeGrafter"/>
</dbReference>
<dbReference type="Proteomes" id="UP000284660">
    <property type="component" value="Unassembled WGS sequence"/>
</dbReference>
<evidence type="ECO:0000256" key="2">
    <source>
        <dbReference type="ARBA" id="ARBA00022448"/>
    </source>
</evidence>
<evidence type="ECO:0000259" key="12">
    <source>
        <dbReference type="Pfam" id="PF00593"/>
    </source>
</evidence>
<gene>
    <name evidence="15" type="ORF">DW782_05265</name>
</gene>
<dbReference type="SUPFAM" id="SSF49464">
    <property type="entry name" value="Carboxypeptidase regulatory domain-like"/>
    <property type="match status" value="1"/>
</dbReference>
<evidence type="ECO:0000256" key="3">
    <source>
        <dbReference type="ARBA" id="ARBA00022452"/>
    </source>
</evidence>
<dbReference type="Gene3D" id="2.60.40.1120">
    <property type="entry name" value="Carboxypeptidase-like, regulatory domain"/>
    <property type="match status" value="1"/>
</dbReference>
<evidence type="ECO:0000313" key="15">
    <source>
        <dbReference type="EMBL" id="RHD77359.1"/>
    </source>
</evidence>
<comment type="caution">
    <text evidence="15">The sequence shown here is derived from an EMBL/GenBank/DDBJ whole genome shotgun (WGS) entry which is preliminary data.</text>
</comment>
<dbReference type="Pfam" id="PF00593">
    <property type="entry name" value="TonB_dep_Rec_b-barrel"/>
    <property type="match status" value="1"/>
</dbReference>
<dbReference type="Pfam" id="PF16344">
    <property type="entry name" value="FecR_C"/>
    <property type="match status" value="1"/>
</dbReference>
<keyword evidence="7 10" id="KW-0472">Membrane</keyword>
<organism evidence="15 16">
    <name type="scientific">Parabacteroides distasonis</name>
    <dbReference type="NCBI Taxonomy" id="823"/>
    <lineage>
        <taxon>Bacteria</taxon>
        <taxon>Pseudomonadati</taxon>
        <taxon>Bacteroidota</taxon>
        <taxon>Bacteroidia</taxon>
        <taxon>Bacteroidales</taxon>
        <taxon>Tannerellaceae</taxon>
        <taxon>Parabacteroides</taxon>
    </lineage>
</organism>
<dbReference type="AlphaFoldDB" id="A0A3R6B2K5"/>
<dbReference type="SUPFAM" id="SSF56935">
    <property type="entry name" value="Porins"/>
    <property type="match status" value="1"/>
</dbReference>
<keyword evidence="9 10" id="KW-0998">Cell outer membrane</keyword>
<dbReference type="InterPro" id="IPR012910">
    <property type="entry name" value="Plug_dom"/>
</dbReference>
<evidence type="ECO:0000256" key="4">
    <source>
        <dbReference type="ARBA" id="ARBA00022692"/>
    </source>
</evidence>
<evidence type="ECO:0000256" key="7">
    <source>
        <dbReference type="ARBA" id="ARBA00023136"/>
    </source>
</evidence>
<dbReference type="Gene3D" id="2.170.130.10">
    <property type="entry name" value="TonB-dependent receptor, plug domain"/>
    <property type="match status" value="1"/>
</dbReference>
<dbReference type="InterPro" id="IPR032508">
    <property type="entry name" value="FecR_C"/>
</dbReference>
<comment type="subcellular location">
    <subcellularLocation>
        <location evidence="1 10">Cell outer membrane</location>
        <topology evidence="1 10">Multi-pass membrane protein</topology>
    </subcellularLocation>
</comment>
<keyword evidence="8" id="KW-0675">Receptor</keyword>